<feature type="compositionally biased region" description="Basic residues" evidence="1">
    <location>
        <begin position="201"/>
        <end position="212"/>
    </location>
</feature>
<evidence type="ECO:0000256" key="1">
    <source>
        <dbReference type="SAM" id="MobiDB-lite"/>
    </source>
</evidence>
<feature type="compositionally biased region" description="Basic and acidic residues" evidence="1">
    <location>
        <begin position="74"/>
        <end position="86"/>
    </location>
</feature>
<gene>
    <name evidence="2" type="ORF">AVDCRST_MAG41-2013</name>
</gene>
<reference evidence="2" key="1">
    <citation type="submission" date="2020-02" db="EMBL/GenBank/DDBJ databases">
        <authorList>
            <person name="Meier V. D."/>
        </authorList>
    </citation>
    <scope>NUCLEOTIDE SEQUENCE</scope>
    <source>
        <strain evidence="2">AVDCRST_MAG41</strain>
    </source>
</reference>
<accession>A0A6J4IDN8</accession>
<sequence length="287" mass="30148">MQGDPVQTVPAQRAAHHHGVRLAGVGDVLDLRTLRPVPHPDDPAHVRPAGLPQLVEDRAHRPRPPEVDGAGVVEHPHRDRLPERARRQLPGPAVPGGALQEHDPGRVHRSGPQQPGVGRPTGVPPDPGRVGDQPGVAGERAAGRPGKQAGGRRGRVGGHRQRPGQPGERGGDGQRARHGQHDRGRGQDCGPALPADPGPDRRHRVGRGRQRPVRVAQGAGQQVLDVGHRSSPSAAGRPASVTLMARPAAPGRRTRVRSRASPLAACDFTVPGAMSRTRAISASGRSS</sequence>
<name>A0A6J4IDN8_9ACTN</name>
<feature type="compositionally biased region" description="Basic and acidic residues" evidence="1">
    <location>
        <begin position="169"/>
        <end position="186"/>
    </location>
</feature>
<feature type="compositionally biased region" description="Basic and acidic residues" evidence="1">
    <location>
        <begin position="33"/>
        <end position="45"/>
    </location>
</feature>
<dbReference type="EMBL" id="CADCTP010000173">
    <property type="protein sequence ID" value="CAA9249628.1"/>
    <property type="molecule type" value="Genomic_DNA"/>
</dbReference>
<evidence type="ECO:0000313" key="2">
    <source>
        <dbReference type="EMBL" id="CAA9249628.1"/>
    </source>
</evidence>
<feature type="compositionally biased region" description="Basic and acidic residues" evidence="1">
    <location>
        <begin position="55"/>
        <end position="66"/>
    </location>
</feature>
<feature type="compositionally biased region" description="Low complexity" evidence="1">
    <location>
        <begin position="229"/>
        <end position="240"/>
    </location>
</feature>
<dbReference type="AlphaFoldDB" id="A0A6J4IDN8"/>
<feature type="region of interest" description="Disordered" evidence="1">
    <location>
        <begin position="33"/>
        <end position="260"/>
    </location>
</feature>
<organism evidence="2">
    <name type="scientific">uncultured Mycobacteriales bacterium</name>
    <dbReference type="NCBI Taxonomy" id="581187"/>
    <lineage>
        <taxon>Bacteria</taxon>
        <taxon>Bacillati</taxon>
        <taxon>Actinomycetota</taxon>
        <taxon>Actinomycetes</taxon>
        <taxon>Mycobacteriales</taxon>
        <taxon>environmental samples</taxon>
    </lineage>
</organism>
<proteinExistence type="predicted"/>
<feature type="compositionally biased region" description="Basic residues" evidence="1">
    <location>
        <begin position="150"/>
        <end position="162"/>
    </location>
</feature>
<protein>
    <submittedName>
        <fullName evidence="2">Uncharacterized protein</fullName>
    </submittedName>
</protein>